<gene>
    <name evidence="2" type="ORF">GCM10007147_45580</name>
</gene>
<name>A0A918XLE3_9ACTN</name>
<dbReference type="EMBL" id="BMXL01000049">
    <property type="protein sequence ID" value="GHD37506.1"/>
    <property type="molecule type" value="Genomic_DNA"/>
</dbReference>
<organism evidence="2 3">
    <name type="scientific">Nocardiopsis kunsanensis</name>
    <dbReference type="NCBI Taxonomy" id="141693"/>
    <lineage>
        <taxon>Bacteria</taxon>
        <taxon>Bacillati</taxon>
        <taxon>Actinomycetota</taxon>
        <taxon>Actinomycetes</taxon>
        <taxon>Streptosporangiales</taxon>
        <taxon>Nocardiopsidaceae</taxon>
        <taxon>Nocardiopsis</taxon>
    </lineage>
</organism>
<evidence type="ECO:0000256" key="1">
    <source>
        <dbReference type="SAM" id="MobiDB-lite"/>
    </source>
</evidence>
<accession>A0A918XLE3</accession>
<evidence type="ECO:0000313" key="3">
    <source>
        <dbReference type="Proteomes" id="UP000654947"/>
    </source>
</evidence>
<proteinExistence type="predicted"/>
<keyword evidence="3" id="KW-1185">Reference proteome</keyword>
<evidence type="ECO:0000313" key="2">
    <source>
        <dbReference type="EMBL" id="GHD37506.1"/>
    </source>
</evidence>
<dbReference type="AlphaFoldDB" id="A0A918XLE3"/>
<feature type="region of interest" description="Disordered" evidence="1">
    <location>
        <begin position="33"/>
        <end position="82"/>
    </location>
</feature>
<feature type="compositionally biased region" description="Polar residues" evidence="1">
    <location>
        <begin position="285"/>
        <end position="294"/>
    </location>
</feature>
<feature type="compositionally biased region" description="Polar residues" evidence="1">
    <location>
        <begin position="267"/>
        <end position="277"/>
    </location>
</feature>
<reference evidence="2 3" key="1">
    <citation type="journal article" date="2014" name="Int. J. Syst. Evol. Microbiol.">
        <title>Complete genome sequence of Corynebacterium casei LMG S-19264T (=DSM 44701T), isolated from a smear-ripened cheese.</title>
        <authorList>
            <consortium name="US DOE Joint Genome Institute (JGI-PGF)"/>
            <person name="Walter F."/>
            <person name="Albersmeier A."/>
            <person name="Kalinowski J."/>
            <person name="Ruckert C."/>
        </authorList>
    </citation>
    <scope>NUCLEOTIDE SEQUENCE [LARGE SCALE GENOMIC DNA]</scope>
    <source>
        <strain evidence="2 3">KCTC 19473</strain>
    </source>
</reference>
<dbReference type="Proteomes" id="UP000654947">
    <property type="component" value="Unassembled WGS sequence"/>
</dbReference>
<sequence>MGGGERSVEVDDDTAVLAHGAVFSGVVPGALAGGGAGETDRGQSPPGLGGQRGDGARDSGIGGHGPVQDGFGPQQRGVGRAVAAQCEGEGQIGADLGGVAESWGMGIDANGQVSTDNNRVPAEGQIRLSQDGNLREVTDRREATMSTTERTPDRVEQLWADWREARRTGDTKAMNDLRAQRRELLGDMVGNAVFEMTKAGANVLGGIGLEGIRWLSSDEEDQEFLQERQIQNGFFQVLTATPKGRLSKFMSGRISLQKQEQAKSHGGTLQSWDTSPCGTHLMMSGANSTKKTNP</sequence>
<protein>
    <submittedName>
        <fullName evidence="2">Uncharacterized protein</fullName>
    </submittedName>
</protein>
<comment type="caution">
    <text evidence="2">The sequence shown here is derived from an EMBL/GenBank/DDBJ whole genome shotgun (WGS) entry which is preliminary data.</text>
</comment>
<feature type="region of interest" description="Disordered" evidence="1">
    <location>
        <begin position="258"/>
        <end position="294"/>
    </location>
</feature>